<organism evidence="1 2">
    <name type="scientific">Mya arenaria</name>
    <name type="common">Soft-shell clam</name>
    <dbReference type="NCBI Taxonomy" id="6604"/>
    <lineage>
        <taxon>Eukaryota</taxon>
        <taxon>Metazoa</taxon>
        <taxon>Spiralia</taxon>
        <taxon>Lophotrochozoa</taxon>
        <taxon>Mollusca</taxon>
        <taxon>Bivalvia</taxon>
        <taxon>Autobranchia</taxon>
        <taxon>Heteroconchia</taxon>
        <taxon>Euheterodonta</taxon>
        <taxon>Imparidentia</taxon>
        <taxon>Neoheterodontei</taxon>
        <taxon>Myida</taxon>
        <taxon>Myoidea</taxon>
        <taxon>Myidae</taxon>
        <taxon>Mya</taxon>
    </lineage>
</organism>
<sequence length="213" mass="24812">MYGILEGLDVIFGRSEKEHEARLDEFLRRLHNANLNDLPVRVHRLRLRLMQFSLTIAYGEIWEIIGCSRLFERKSIAQLFKTTDIQIDTDNYAQKIFSNLPASNSRLDKMSPKQTKGGRCLQIKLFKQKACEIAKIYWTFRKKISFNEDLLTKRNRLFIAISMRDNVLSKEPKIAAMLNSTLSLDVINHFKTILLDMVIVTNLHLTTGRSMHQ</sequence>
<gene>
    <name evidence="1" type="ORF">MAR_037706</name>
</gene>
<name>A0ABY7FPG1_MYAAR</name>
<evidence type="ECO:0000313" key="1">
    <source>
        <dbReference type="EMBL" id="WAR24037.1"/>
    </source>
</evidence>
<dbReference type="EMBL" id="CP111024">
    <property type="protein sequence ID" value="WAR24037.1"/>
    <property type="molecule type" value="Genomic_DNA"/>
</dbReference>
<keyword evidence="2" id="KW-1185">Reference proteome</keyword>
<evidence type="ECO:0000313" key="2">
    <source>
        <dbReference type="Proteomes" id="UP001164746"/>
    </source>
</evidence>
<protein>
    <submittedName>
        <fullName evidence="1">Uncharacterized protein</fullName>
    </submittedName>
</protein>
<accession>A0ABY7FPG1</accession>
<proteinExistence type="predicted"/>
<reference evidence="1" key="1">
    <citation type="submission" date="2022-11" db="EMBL/GenBank/DDBJ databases">
        <title>Centuries of genome instability and evolution in soft-shell clam transmissible cancer (bioRxiv).</title>
        <authorList>
            <person name="Hart S.F.M."/>
            <person name="Yonemitsu M.A."/>
            <person name="Giersch R.M."/>
            <person name="Beal B.F."/>
            <person name="Arriagada G."/>
            <person name="Davis B.W."/>
            <person name="Ostrander E.A."/>
            <person name="Goff S.P."/>
            <person name="Metzger M.J."/>
        </authorList>
    </citation>
    <scope>NUCLEOTIDE SEQUENCE</scope>
    <source>
        <strain evidence="1">MELC-2E11</strain>
        <tissue evidence="1">Siphon/mantle</tissue>
    </source>
</reference>
<feature type="non-terminal residue" evidence="1">
    <location>
        <position position="213"/>
    </location>
</feature>
<dbReference type="Proteomes" id="UP001164746">
    <property type="component" value="Chromosome 13"/>
</dbReference>